<dbReference type="CDD" id="cd00560">
    <property type="entry name" value="PanC"/>
    <property type="match status" value="1"/>
</dbReference>
<dbReference type="AlphaFoldDB" id="A0A212JWH5"/>
<dbReference type="NCBIfam" id="TIGR00018">
    <property type="entry name" value="panC"/>
    <property type="match status" value="1"/>
</dbReference>
<comment type="similarity">
    <text evidence="2 8">Belongs to the pantothenate synthetase family.</text>
</comment>
<feature type="binding site" evidence="8">
    <location>
        <begin position="30"/>
        <end position="37"/>
    </location>
    <ligand>
        <name>ATP</name>
        <dbReference type="ChEBI" id="CHEBI:30616"/>
    </ligand>
</feature>
<evidence type="ECO:0000313" key="9">
    <source>
        <dbReference type="EMBL" id="SBW03753.1"/>
    </source>
</evidence>
<keyword evidence="3 8" id="KW-0436">Ligase</keyword>
<dbReference type="GO" id="GO:0005524">
    <property type="term" value="F:ATP binding"/>
    <property type="evidence" value="ECO:0007669"/>
    <property type="project" value="UniProtKB-KW"/>
</dbReference>
<dbReference type="PANTHER" id="PTHR21299:SF1">
    <property type="entry name" value="PANTOATE--BETA-ALANINE LIGASE"/>
    <property type="match status" value="1"/>
</dbReference>
<dbReference type="InterPro" id="IPR042176">
    <property type="entry name" value="Pantoate_ligase_C"/>
</dbReference>
<sequence length="282" mass="31612">MQIFTNPQELAAQCKAWHRAGDDIALVPTMGYYHQGHEDLMAFARTQAKRLVVSLFVNPTQFGPGEDLEAYPRNAERDADIARSHGADALFMPQPETMYAPDHATWVEVPELSRGLCGLTRPVHFRGVCTVVLKLFMLTGADVAVFGQKDWQQQAILRRMVRDLDVPVRIETRETVREADGLALSSRNVYLSPDERAHAPEIRKALLFAQKLAQSGETSVKLLREAVLRRWAEFLPMGRLDYLSIVHPESMAPLTEVTGPALMACAVRMGKARLIDNILLRP</sequence>
<feature type="binding site" evidence="8">
    <location>
        <position position="61"/>
    </location>
    <ligand>
        <name>beta-alanine</name>
        <dbReference type="ChEBI" id="CHEBI:57966"/>
    </ligand>
</feature>
<comment type="pathway">
    <text evidence="1 8">Cofactor biosynthesis; (R)-pantothenate biosynthesis; (R)-pantothenate from (R)-pantoate and beta-alanine: step 1/1.</text>
</comment>
<accession>A0A212JWH5</accession>
<dbReference type="GO" id="GO:0015940">
    <property type="term" value="P:pantothenate biosynthetic process"/>
    <property type="evidence" value="ECO:0007669"/>
    <property type="project" value="UniProtKB-UniRule"/>
</dbReference>
<dbReference type="PANTHER" id="PTHR21299">
    <property type="entry name" value="CYTIDYLATE KINASE/PANTOATE-BETA-ALANINE LIGASE"/>
    <property type="match status" value="1"/>
</dbReference>
<dbReference type="InterPro" id="IPR014729">
    <property type="entry name" value="Rossmann-like_a/b/a_fold"/>
</dbReference>
<evidence type="ECO:0000256" key="7">
    <source>
        <dbReference type="ARBA" id="ARBA00048258"/>
    </source>
</evidence>
<dbReference type="RefSeq" id="WP_215648171.1">
    <property type="nucleotide sequence ID" value="NZ_CABUEN010000003.1"/>
</dbReference>
<dbReference type="EC" id="6.3.2.1" evidence="8"/>
<reference evidence="9" key="1">
    <citation type="submission" date="2016-04" db="EMBL/GenBank/DDBJ databases">
        <authorList>
            <person name="Evans L.H."/>
            <person name="Alamgir A."/>
            <person name="Owens N."/>
            <person name="Weber N.D."/>
            <person name="Virtaneva K."/>
            <person name="Barbian K."/>
            <person name="Babar A."/>
            <person name="Rosenke K."/>
        </authorList>
    </citation>
    <scope>NUCLEOTIDE SEQUENCE</scope>
    <source>
        <strain evidence="9">92-2</strain>
    </source>
</reference>
<comment type="miscellaneous">
    <text evidence="8">The reaction proceeds by a bi uni uni bi ping pong mechanism.</text>
</comment>
<feature type="binding site" evidence="8">
    <location>
        <position position="176"/>
    </location>
    <ligand>
        <name>ATP</name>
        <dbReference type="ChEBI" id="CHEBI:30616"/>
    </ligand>
</feature>
<dbReference type="Gene3D" id="3.40.50.620">
    <property type="entry name" value="HUPs"/>
    <property type="match status" value="1"/>
</dbReference>
<evidence type="ECO:0000256" key="8">
    <source>
        <dbReference type="HAMAP-Rule" id="MF_00158"/>
    </source>
</evidence>
<dbReference type="UniPathway" id="UPA00028">
    <property type="reaction ID" value="UER00005"/>
</dbReference>
<feature type="binding site" evidence="8">
    <location>
        <begin position="147"/>
        <end position="150"/>
    </location>
    <ligand>
        <name>ATP</name>
        <dbReference type="ChEBI" id="CHEBI:30616"/>
    </ligand>
</feature>
<feature type="active site" description="Proton donor" evidence="8">
    <location>
        <position position="37"/>
    </location>
</feature>
<name>A0A212JWH5_9BACT</name>
<keyword evidence="4 8" id="KW-0566">Pantothenate biosynthesis</keyword>
<organism evidence="9">
    <name type="scientific">uncultured Desulfovibrio sp</name>
    <dbReference type="NCBI Taxonomy" id="167968"/>
    <lineage>
        <taxon>Bacteria</taxon>
        <taxon>Pseudomonadati</taxon>
        <taxon>Thermodesulfobacteriota</taxon>
        <taxon>Desulfovibrionia</taxon>
        <taxon>Desulfovibrionales</taxon>
        <taxon>Desulfovibrionaceae</taxon>
        <taxon>Desulfovibrio</taxon>
        <taxon>environmental samples</taxon>
    </lineage>
</organism>
<comment type="subcellular location">
    <subcellularLocation>
        <location evidence="8">Cytoplasm</location>
    </subcellularLocation>
</comment>
<feature type="binding site" evidence="8">
    <location>
        <begin position="184"/>
        <end position="187"/>
    </location>
    <ligand>
        <name>ATP</name>
        <dbReference type="ChEBI" id="CHEBI:30616"/>
    </ligand>
</feature>
<evidence type="ECO:0000256" key="6">
    <source>
        <dbReference type="ARBA" id="ARBA00022840"/>
    </source>
</evidence>
<keyword evidence="8" id="KW-0963">Cytoplasm</keyword>
<dbReference type="Pfam" id="PF02569">
    <property type="entry name" value="Pantoate_ligase"/>
    <property type="match status" value="1"/>
</dbReference>
<comment type="subunit">
    <text evidence="8">Homodimer.</text>
</comment>
<dbReference type="InterPro" id="IPR003721">
    <property type="entry name" value="Pantoate_ligase"/>
</dbReference>
<dbReference type="EMBL" id="FLUP01000001">
    <property type="protein sequence ID" value="SBW03753.1"/>
    <property type="molecule type" value="Genomic_DNA"/>
</dbReference>
<keyword evidence="6 8" id="KW-0067">ATP-binding</keyword>
<evidence type="ECO:0000256" key="5">
    <source>
        <dbReference type="ARBA" id="ARBA00022741"/>
    </source>
</evidence>
<evidence type="ECO:0000256" key="2">
    <source>
        <dbReference type="ARBA" id="ARBA00009256"/>
    </source>
</evidence>
<feature type="binding site" evidence="8">
    <location>
        <position position="153"/>
    </location>
    <ligand>
        <name>(R)-pantoate</name>
        <dbReference type="ChEBI" id="CHEBI:15980"/>
    </ligand>
</feature>
<dbReference type="HAMAP" id="MF_00158">
    <property type="entry name" value="PanC"/>
    <property type="match status" value="1"/>
</dbReference>
<evidence type="ECO:0000256" key="4">
    <source>
        <dbReference type="ARBA" id="ARBA00022655"/>
    </source>
</evidence>
<evidence type="ECO:0000256" key="3">
    <source>
        <dbReference type="ARBA" id="ARBA00022598"/>
    </source>
</evidence>
<evidence type="ECO:0000256" key="1">
    <source>
        <dbReference type="ARBA" id="ARBA00004990"/>
    </source>
</evidence>
<comment type="catalytic activity">
    <reaction evidence="7 8">
        <text>(R)-pantoate + beta-alanine + ATP = (R)-pantothenate + AMP + diphosphate + H(+)</text>
        <dbReference type="Rhea" id="RHEA:10912"/>
        <dbReference type="ChEBI" id="CHEBI:15378"/>
        <dbReference type="ChEBI" id="CHEBI:15980"/>
        <dbReference type="ChEBI" id="CHEBI:29032"/>
        <dbReference type="ChEBI" id="CHEBI:30616"/>
        <dbReference type="ChEBI" id="CHEBI:33019"/>
        <dbReference type="ChEBI" id="CHEBI:57966"/>
        <dbReference type="ChEBI" id="CHEBI:456215"/>
        <dbReference type="EC" id="6.3.2.1"/>
    </reaction>
</comment>
<protein>
    <recommendedName>
        <fullName evidence="8">Pantothenate synthetase</fullName>
        <shortName evidence="8">PS</shortName>
        <ecNumber evidence="8">6.3.2.1</ecNumber>
    </recommendedName>
    <alternativeName>
        <fullName evidence="8">Pantoate--beta-alanine ligase</fullName>
    </alternativeName>
    <alternativeName>
        <fullName evidence="8">Pantoate-activating enzyme</fullName>
    </alternativeName>
</protein>
<feature type="binding site" evidence="8">
    <location>
        <position position="61"/>
    </location>
    <ligand>
        <name>(R)-pantoate</name>
        <dbReference type="ChEBI" id="CHEBI:15980"/>
    </ligand>
</feature>
<keyword evidence="5 8" id="KW-0547">Nucleotide-binding</keyword>
<dbReference type="Gene3D" id="3.30.1300.10">
    <property type="entry name" value="Pantoate-beta-alanine ligase, C-terminal domain"/>
    <property type="match status" value="1"/>
</dbReference>
<dbReference type="SUPFAM" id="SSF52374">
    <property type="entry name" value="Nucleotidylyl transferase"/>
    <property type="match status" value="1"/>
</dbReference>
<dbReference type="GO" id="GO:0004592">
    <property type="term" value="F:pantoate-beta-alanine ligase activity"/>
    <property type="evidence" value="ECO:0007669"/>
    <property type="project" value="UniProtKB-UniRule"/>
</dbReference>
<gene>
    <name evidence="8 9" type="primary">panC</name>
    <name evidence="9" type="ORF">KM92DES2_11835</name>
</gene>
<dbReference type="GO" id="GO:0005829">
    <property type="term" value="C:cytosol"/>
    <property type="evidence" value="ECO:0007669"/>
    <property type="project" value="TreeGrafter"/>
</dbReference>
<comment type="function">
    <text evidence="8">Catalyzes the condensation of pantoate with beta-alanine in an ATP-dependent reaction via a pantoyl-adenylate intermediate.</text>
</comment>
<proteinExistence type="inferred from homology"/>